<dbReference type="EMBL" id="LGRX02017409">
    <property type="protein sequence ID" value="KAK3260812.1"/>
    <property type="molecule type" value="Genomic_DNA"/>
</dbReference>
<dbReference type="AlphaFoldDB" id="A0AAE0FJ76"/>
<reference evidence="2 3" key="1">
    <citation type="journal article" date="2015" name="Genome Biol. Evol.">
        <title>Comparative Genomics of a Bacterivorous Green Alga Reveals Evolutionary Causalities and Consequences of Phago-Mixotrophic Mode of Nutrition.</title>
        <authorList>
            <person name="Burns J.A."/>
            <person name="Paasch A."/>
            <person name="Narechania A."/>
            <person name="Kim E."/>
        </authorList>
    </citation>
    <scope>NUCLEOTIDE SEQUENCE [LARGE SCALE GENOMIC DNA]</scope>
    <source>
        <strain evidence="2 3">PLY_AMNH</strain>
    </source>
</reference>
<feature type="chain" id="PRO_5042124179" evidence="1">
    <location>
        <begin position="21"/>
        <end position="104"/>
    </location>
</feature>
<evidence type="ECO:0000256" key="1">
    <source>
        <dbReference type="SAM" id="SignalP"/>
    </source>
</evidence>
<organism evidence="2 3">
    <name type="scientific">Cymbomonas tetramitiformis</name>
    <dbReference type="NCBI Taxonomy" id="36881"/>
    <lineage>
        <taxon>Eukaryota</taxon>
        <taxon>Viridiplantae</taxon>
        <taxon>Chlorophyta</taxon>
        <taxon>Pyramimonadophyceae</taxon>
        <taxon>Pyramimonadales</taxon>
        <taxon>Pyramimonadaceae</taxon>
        <taxon>Cymbomonas</taxon>
    </lineage>
</organism>
<keyword evidence="1" id="KW-0732">Signal</keyword>
<accession>A0AAE0FJ76</accession>
<name>A0AAE0FJ76_9CHLO</name>
<feature type="signal peptide" evidence="1">
    <location>
        <begin position="1"/>
        <end position="20"/>
    </location>
</feature>
<proteinExistence type="predicted"/>
<protein>
    <submittedName>
        <fullName evidence="2">Uncharacterized protein</fullName>
    </submittedName>
</protein>
<dbReference type="Proteomes" id="UP001190700">
    <property type="component" value="Unassembled WGS sequence"/>
</dbReference>
<comment type="caution">
    <text evidence="2">The sequence shown here is derived from an EMBL/GenBank/DDBJ whole genome shotgun (WGS) entry which is preliminary data.</text>
</comment>
<evidence type="ECO:0000313" key="2">
    <source>
        <dbReference type="EMBL" id="KAK3260812.1"/>
    </source>
</evidence>
<sequence length="104" mass="11544">MSSTLRVWVDAPWLAALALAEPPQPWDPLAPGPWVKATEAFDNHNPSLQIAKDWLHYATTVRIKGFSPQFGTLLHSVRSSVVLDWRLRAWLSQRSASVPASSAN</sequence>
<evidence type="ECO:0000313" key="3">
    <source>
        <dbReference type="Proteomes" id="UP001190700"/>
    </source>
</evidence>
<keyword evidence="3" id="KW-1185">Reference proteome</keyword>
<gene>
    <name evidence="2" type="ORF">CYMTET_30252</name>
</gene>